<comment type="caution">
    <text evidence="10">The sequence shown here is derived from an EMBL/GenBank/DDBJ whole genome shotgun (WGS) entry which is preliminary data.</text>
</comment>
<reference evidence="10" key="1">
    <citation type="journal article" date="2014" name="Int. J. Syst. Evol. Microbiol.">
        <title>Complete genome sequence of Corynebacterium casei LMG S-19264T (=DSM 44701T), isolated from a smear-ripened cheese.</title>
        <authorList>
            <consortium name="US DOE Joint Genome Institute (JGI-PGF)"/>
            <person name="Walter F."/>
            <person name="Albersmeier A."/>
            <person name="Kalinowski J."/>
            <person name="Ruckert C."/>
        </authorList>
    </citation>
    <scope>NUCLEOTIDE SEQUENCE</scope>
    <source>
        <strain evidence="10">KCTC 23077</strain>
    </source>
</reference>
<keyword evidence="2 8" id="KW-0963">Cytoplasm</keyword>
<comment type="domain">
    <text evidence="8">The N-terminal region contains the highly conserved SGGXDS motif, predicted to be a P-loop motif involved in ATP binding.</text>
</comment>
<dbReference type="HAMAP" id="MF_01161">
    <property type="entry name" value="tRNA_Ile_lys_synt"/>
    <property type="match status" value="1"/>
</dbReference>
<gene>
    <name evidence="8 10" type="primary">tilS</name>
    <name evidence="10" type="ORF">GCM10007067_10870</name>
</gene>
<evidence type="ECO:0000256" key="5">
    <source>
        <dbReference type="ARBA" id="ARBA00022741"/>
    </source>
</evidence>
<comment type="catalytic activity">
    <reaction evidence="7 8">
        <text>cytidine(34) in tRNA(Ile2) + L-lysine + ATP = lysidine(34) in tRNA(Ile2) + AMP + diphosphate + H(+)</text>
        <dbReference type="Rhea" id="RHEA:43744"/>
        <dbReference type="Rhea" id="RHEA-COMP:10625"/>
        <dbReference type="Rhea" id="RHEA-COMP:10670"/>
        <dbReference type="ChEBI" id="CHEBI:15378"/>
        <dbReference type="ChEBI" id="CHEBI:30616"/>
        <dbReference type="ChEBI" id="CHEBI:32551"/>
        <dbReference type="ChEBI" id="CHEBI:33019"/>
        <dbReference type="ChEBI" id="CHEBI:82748"/>
        <dbReference type="ChEBI" id="CHEBI:83665"/>
        <dbReference type="ChEBI" id="CHEBI:456215"/>
        <dbReference type="EC" id="6.3.4.19"/>
    </reaction>
</comment>
<dbReference type="Pfam" id="PF11734">
    <property type="entry name" value="TilS_C"/>
    <property type="match status" value="1"/>
</dbReference>
<feature type="binding site" evidence="8">
    <location>
        <begin position="24"/>
        <end position="29"/>
    </location>
    <ligand>
        <name>ATP</name>
        <dbReference type="ChEBI" id="CHEBI:30616"/>
    </ligand>
</feature>
<evidence type="ECO:0000313" key="11">
    <source>
        <dbReference type="Proteomes" id="UP000646426"/>
    </source>
</evidence>
<dbReference type="GO" id="GO:0005737">
    <property type="term" value="C:cytoplasm"/>
    <property type="evidence" value="ECO:0007669"/>
    <property type="project" value="UniProtKB-SubCell"/>
</dbReference>
<dbReference type="InterPro" id="IPR015262">
    <property type="entry name" value="tRNA_Ile_lys_synt_subst-bd"/>
</dbReference>
<evidence type="ECO:0000256" key="3">
    <source>
        <dbReference type="ARBA" id="ARBA00022598"/>
    </source>
</evidence>
<dbReference type="SUPFAM" id="SSF56037">
    <property type="entry name" value="PheT/TilS domain"/>
    <property type="match status" value="1"/>
</dbReference>
<reference evidence="10" key="2">
    <citation type="submission" date="2020-09" db="EMBL/GenBank/DDBJ databases">
        <authorList>
            <person name="Sun Q."/>
            <person name="Kim S."/>
        </authorList>
    </citation>
    <scope>NUCLEOTIDE SEQUENCE</scope>
    <source>
        <strain evidence="10">KCTC 23077</strain>
    </source>
</reference>
<dbReference type="NCBIfam" id="TIGR02433">
    <property type="entry name" value="lysidine_TilS_C"/>
    <property type="match status" value="1"/>
</dbReference>
<dbReference type="Gene3D" id="3.40.50.620">
    <property type="entry name" value="HUPs"/>
    <property type="match status" value="1"/>
</dbReference>
<dbReference type="GO" id="GO:0005524">
    <property type="term" value="F:ATP binding"/>
    <property type="evidence" value="ECO:0007669"/>
    <property type="project" value="UniProtKB-UniRule"/>
</dbReference>
<dbReference type="Pfam" id="PF01171">
    <property type="entry name" value="ATP_bind_3"/>
    <property type="match status" value="1"/>
</dbReference>
<dbReference type="CDD" id="cd01992">
    <property type="entry name" value="TilS_N"/>
    <property type="match status" value="1"/>
</dbReference>
<comment type="subcellular location">
    <subcellularLocation>
        <location evidence="1 8">Cytoplasm</location>
    </subcellularLocation>
</comment>
<dbReference type="Gene3D" id="1.20.59.20">
    <property type="match status" value="1"/>
</dbReference>
<dbReference type="GO" id="GO:0032267">
    <property type="term" value="F:tRNA(Ile)-lysidine synthase activity"/>
    <property type="evidence" value="ECO:0007669"/>
    <property type="project" value="UniProtKB-EC"/>
</dbReference>
<evidence type="ECO:0000256" key="4">
    <source>
        <dbReference type="ARBA" id="ARBA00022694"/>
    </source>
</evidence>
<comment type="function">
    <text evidence="8">Ligates lysine onto the cytidine present at position 34 of the AUA codon-specific tRNA(Ile) that contains the anticodon CAU, in an ATP-dependent manner. Cytidine is converted to lysidine, thus changing the amino acid specificity of the tRNA from methionine to isoleucine.</text>
</comment>
<proteinExistence type="inferred from homology"/>
<evidence type="ECO:0000256" key="8">
    <source>
        <dbReference type="HAMAP-Rule" id="MF_01161"/>
    </source>
</evidence>
<dbReference type="GO" id="GO:0006400">
    <property type="term" value="P:tRNA modification"/>
    <property type="evidence" value="ECO:0007669"/>
    <property type="project" value="UniProtKB-UniRule"/>
</dbReference>
<dbReference type="SMART" id="SM00977">
    <property type="entry name" value="TilS_C"/>
    <property type="match status" value="1"/>
</dbReference>
<evidence type="ECO:0000313" key="10">
    <source>
        <dbReference type="EMBL" id="GHA75553.1"/>
    </source>
</evidence>
<dbReference type="EMBL" id="BMYD01000001">
    <property type="protein sequence ID" value="GHA75553.1"/>
    <property type="molecule type" value="Genomic_DNA"/>
</dbReference>
<dbReference type="Pfam" id="PF09179">
    <property type="entry name" value="TilS"/>
    <property type="match status" value="1"/>
</dbReference>
<dbReference type="InterPro" id="IPR012795">
    <property type="entry name" value="tRNA_Ile_lys_synt_N"/>
</dbReference>
<dbReference type="SUPFAM" id="SSF52402">
    <property type="entry name" value="Adenine nucleotide alpha hydrolases-like"/>
    <property type="match status" value="1"/>
</dbReference>
<name>A0A918SWG7_9GAMM</name>
<keyword evidence="5 8" id="KW-0547">Nucleotide-binding</keyword>
<dbReference type="RefSeq" id="WP_229792329.1">
    <property type="nucleotide sequence ID" value="NZ_BMYD01000001.1"/>
</dbReference>
<dbReference type="AlphaFoldDB" id="A0A918SWG7"/>
<keyword evidence="11" id="KW-1185">Reference proteome</keyword>
<evidence type="ECO:0000256" key="1">
    <source>
        <dbReference type="ARBA" id="ARBA00004496"/>
    </source>
</evidence>
<evidence type="ECO:0000259" key="9">
    <source>
        <dbReference type="SMART" id="SM00977"/>
    </source>
</evidence>
<accession>A0A918SWG7</accession>
<keyword evidence="3 8" id="KW-0436">Ligase</keyword>
<dbReference type="InterPro" id="IPR012094">
    <property type="entry name" value="tRNA_Ile_lys_synt"/>
</dbReference>
<comment type="similarity">
    <text evidence="8">Belongs to the tRNA(Ile)-lysidine synthase family.</text>
</comment>
<dbReference type="InterPro" id="IPR012796">
    <property type="entry name" value="Lysidine-tRNA-synth_C"/>
</dbReference>
<evidence type="ECO:0000256" key="2">
    <source>
        <dbReference type="ARBA" id="ARBA00022490"/>
    </source>
</evidence>
<evidence type="ECO:0000256" key="7">
    <source>
        <dbReference type="ARBA" id="ARBA00048539"/>
    </source>
</evidence>
<keyword evidence="4 8" id="KW-0819">tRNA processing</keyword>
<protein>
    <recommendedName>
        <fullName evidence="8">tRNA(Ile)-lysidine synthase</fullName>
        <ecNumber evidence="8">6.3.4.19</ecNumber>
    </recommendedName>
    <alternativeName>
        <fullName evidence="8">tRNA(Ile)-2-lysyl-cytidine synthase</fullName>
    </alternativeName>
    <alternativeName>
        <fullName evidence="8">tRNA(Ile)-lysidine synthetase</fullName>
    </alternativeName>
</protein>
<feature type="domain" description="Lysidine-tRNA(Ile) synthetase C-terminal" evidence="9">
    <location>
        <begin position="354"/>
        <end position="428"/>
    </location>
</feature>
<dbReference type="NCBIfam" id="TIGR02432">
    <property type="entry name" value="lysidine_TilS_N"/>
    <property type="match status" value="1"/>
</dbReference>
<keyword evidence="6 8" id="KW-0067">ATP-binding</keyword>
<dbReference type="InterPro" id="IPR011063">
    <property type="entry name" value="TilS/TtcA_N"/>
</dbReference>
<dbReference type="Proteomes" id="UP000646426">
    <property type="component" value="Unassembled WGS sequence"/>
</dbReference>
<dbReference type="EC" id="6.3.4.19" evidence="8"/>
<dbReference type="InterPro" id="IPR014729">
    <property type="entry name" value="Rossmann-like_a/b/a_fold"/>
</dbReference>
<organism evidence="10 11">
    <name type="scientific">Cognatilysobacter bugurensis</name>
    <dbReference type="NCBI Taxonomy" id="543356"/>
    <lineage>
        <taxon>Bacteria</taxon>
        <taxon>Pseudomonadati</taxon>
        <taxon>Pseudomonadota</taxon>
        <taxon>Gammaproteobacteria</taxon>
        <taxon>Lysobacterales</taxon>
        <taxon>Lysobacteraceae</taxon>
        <taxon>Cognatilysobacter</taxon>
    </lineage>
</organism>
<dbReference type="PANTHER" id="PTHR43033">
    <property type="entry name" value="TRNA(ILE)-LYSIDINE SYNTHASE-RELATED"/>
    <property type="match status" value="1"/>
</dbReference>
<dbReference type="PANTHER" id="PTHR43033:SF1">
    <property type="entry name" value="TRNA(ILE)-LYSIDINE SYNTHASE-RELATED"/>
    <property type="match status" value="1"/>
</dbReference>
<dbReference type="SUPFAM" id="SSF82829">
    <property type="entry name" value="MesJ substrate recognition domain-like"/>
    <property type="match status" value="1"/>
</dbReference>
<sequence length="436" mass="47167">MNSDALPRALASLPIDTPLCVGFSGGLDSTALLHALAHDDARRAQGLRAIHVHHGVHPDAGKWAMHCERTCAQWRVPIEVHRVQVAIAGTGLEAALRDARYAAFETSLAIGESLVLAHHLDDQAETFLLRALRASGVDGLGAIAPARTLGAARLIRPLLDTPRDVLLAYAHAHALTWIDDPGNADDVFDRNFLRHRVLPLLRERWPHAGASFARSAALCRADAALLDDGDAQALAAARSLDPATLRLDVVRGLQPARRARVLRRWLRELRLPPLPAHLHGVLHVELLGARSDATPRIDWAGASMRGWRDLLHASRVVAPLPKGWRCDWNGAAPLRSPDGATLALDGAGPLPERSVVHARAGGERIVLPGRQHSHALKHVLQGLGVPPWVRERVPLLSTGAGEVLAAGDLVVSHRFDAWLRNHGARLRWTPPGDGLD</sequence>
<evidence type="ECO:0000256" key="6">
    <source>
        <dbReference type="ARBA" id="ARBA00022840"/>
    </source>
</evidence>